<dbReference type="PROSITE" id="PS00041">
    <property type="entry name" value="HTH_ARAC_FAMILY_1"/>
    <property type="match status" value="1"/>
</dbReference>
<dbReference type="InterPro" id="IPR020449">
    <property type="entry name" value="Tscrpt_reg_AraC-type_HTH"/>
</dbReference>
<keyword evidence="1" id="KW-0805">Transcription regulation</keyword>
<comment type="caution">
    <text evidence="5">The sequence shown here is derived from an EMBL/GenBank/DDBJ whole genome shotgun (WGS) entry which is preliminary data.</text>
</comment>
<evidence type="ECO:0000256" key="1">
    <source>
        <dbReference type="ARBA" id="ARBA00023015"/>
    </source>
</evidence>
<dbReference type="InterPro" id="IPR032783">
    <property type="entry name" value="AraC_lig"/>
</dbReference>
<keyword evidence="6" id="KW-1185">Reference proteome</keyword>
<evidence type="ECO:0000313" key="5">
    <source>
        <dbReference type="EMBL" id="MEE2062252.1"/>
    </source>
</evidence>
<evidence type="ECO:0000259" key="4">
    <source>
        <dbReference type="PROSITE" id="PS01124"/>
    </source>
</evidence>
<keyword evidence="3" id="KW-0804">Transcription</keyword>
<dbReference type="InterPro" id="IPR018060">
    <property type="entry name" value="HTH_AraC"/>
</dbReference>
<dbReference type="PANTHER" id="PTHR46796:SF7">
    <property type="entry name" value="ARAC FAMILY TRANSCRIPTIONAL REGULATOR"/>
    <property type="match status" value="1"/>
</dbReference>
<evidence type="ECO:0000313" key="6">
    <source>
        <dbReference type="Proteomes" id="UP001336020"/>
    </source>
</evidence>
<accession>A0ABU7LL01</accession>
<dbReference type="EMBL" id="JAUTXY010000032">
    <property type="protein sequence ID" value="MEE2062252.1"/>
    <property type="molecule type" value="Genomic_DNA"/>
</dbReference>
<keyword evidence="2" id="KW-0238">DNA-binding</keyword>
<dbReference type="SUPFAM" id="SSF51182">
    <property type="entry name" value="RmlC-like cupins"/>
    <property type="match status" value="1"/>
</dbReference>
<proteinExistence type="predicted"/>
<protein>
    <submittedName>
        <fullName evidence="5">AraC family transcriptional regulator</fullName>
    </submittedName>
</protein>
<dbReference type="Pfam" id="PF12852">
    <property type="entry name" value="Cupin_6"/>
    <property type="match status" value="1"/>
</dbReference>
<evidence type="ECO:0000256" key="2">
    <source>
        <dbReference type="ARBA" id="ARBA00023125"/>
    </source>
</evidence>
<dbReference type="Proteomes" id="UP001336020">
    <property type="component" value="Unassembled WGS sequence"/>
</dbReference>
<dbReference type="PROSITE" id="PS01124">
    <property type="entry name" value="HTH_ARAC_FAMILY_2"/>
    <property type="match status" value="1"/>
</dbReference>
<sequence>MTIERVRETDNVLYPWTPVDPLAEALHLLRMRGGFYCRSELTAPWALEMPPVADSVSFHLVVSGEMWLEVPDSASAQLLPGDFVIVPHGAGHLMRSDPSIPSTGCTGRVDLLPQTMIGDHYSVLRCGGGGEQSTLVCGVVEFDHPTARRLVALLPPVLRMDTTGSARRSAPTQVLSLMAEEAQHVQAGGEAVLTRLADILVIMAIRSWIDSAPAARRGWIGALQDPQVGRALAAVHRAPERPWTVESLAREAAMSRSAFAARFTELVGEPAMRYVGRWRMESATVALQDGATVGELASRSGYESEAAFSKAFKRITGVSPGSVRRRTDGTFAARR</sequence>
<dbReference type="Gene3D" id="1.10.10.60">
    <property type="entry name" value="Homeodomain-like"/>
    <property type="match status" value="1"/>
</dbReference>
<dbReference type="InterPro" id="IPR009057">
    <property type="entry name" value="Homeodomain-like_sf"/>
</dbReference>
<dbReference type="RefSeq" id="WP_330137290.1">
    <property type="nucleotide sequence ID" value="NZ_JAUTXY010000032.1"/>
</dbReference>
<reference evidence="5 6" key="1">
    <citation type="submission" date="2023-07" db="EMBL/GenBank/DDBJ databases">
        <authorList>
            <person name="Girao M."/>
            <person name="Carvalho M.F."/>
        </authorList>
    </citation>
    <scope>NUCLEOTIDE SEQUENCE [LARGE SCALE GENOMIC DNA]</scope>
    <source>
        <strain evidence="5 6">YIM65754</strain>
    </source>
</reference>
<dbReference type="PANTHER" id="PTHR46796">
    <property type="entry name" value="HTH-TYPE TRANSCRIPTIONAL ACTIVATOR RHAS-RELATED"/>
    <property type="match status" value="1"/>
</dbReference>
<feature type="domain" description="HTH araC/xylS-type" evidence="4">
    <location>
        <begin position="229"/>
        <end position="326"/>
    </location>
</feature>
<dbReference type="InterPro" id="IPR050204">
    <property type="entry name" value="AraC_XylS_family_regulators"/>
</dbReference>
<dbReference type="PRINTS" id="PR00032">
    <property type="entry name" value="HTHARAC"/>
</dbReference>
<evidence type="ECO:0000256" key="3">
    <source>
        <dbReference type="ARBA" id="ARBA00023163"/>
    </source>
</evidence>
<dbReference type="SUPFAM" id="SSF46689">
    <property type="entry name" value="Homeodomain-like"/>
    <property type="match status" value="2"/>
</dbReference>
<dbReference type="SMART" id="SM00342">
    <property type="entry name" value="HTH_ARAC"/>
    <property type="match status" value="1"/>
</dbReference>
<dbReference type="InterPro" id="IPR011051">
    <property type="entry name" value="RmlC_Cupin_sf"/>
</dbReference>
<name>A0ABU7LL01_9NOCA</name>
<dbReference type="Pfam" id="PF12833">
    <property type="entry name" value="HTH_18"/>
    <property type="match status" value="1"/>
</dbReference>
<organism evidence="5 6">
    <name type="scientific">Rhodococcus artemisiae</name>
    <dbReference type="NCBI Taxonomy" id="714159"/>
    <lineage>
        <taxon>Bacteria</taxon>
        <taxon>Bacillati</taxon>
        <taxon>Actinomycetota</taxon>
        <taxon>Actinomycetes</taxon>
        <taxon>Mycobacteriales</taxon>
        <taxon>Nocardiaceae</taxon>
        <taxon>Rhodococcus</taxon>
    </lineage>
</organism>
<gene>
    <name evidence="5" type="ORF">Q7514_32475</name>
</gene>
<dbReference type="InterPro" id="IPR018062">
    <property type="entry name" value="HTH_AraC-typ_CS"/>
</dbReference>